<evidence type="ECO:0000256" key="1">
    <source>
        <dbReference type="ARBA" id="ARBA00004651"/>
    </source>
</evidence>
<feature type="transmembrane region" description="Helical" evidence="8">
    <location>
        <begin position="23"/>
        <end position="45"/>
    </location>
</feature>
<evidence type="ECO:0000256" key="6">
    <source>
        <dbReference type="ARBA" id="ARBA00022989"/>
    </source>
</evidence>
<keyword evidence="3" id="KW-1003">Cell membrane</keyword>
<feature type="transmembrane region" description="Helical" evidence="8">
    <location>
        <begin position="192"/>
        <end position="213"/>
    </location>
</feature>
<dbReference type="RefSeq" id="WP_012874856.1">
    <property type="nucleotide sequence ID" value="NC_013525.1"/>
</dbReference>
<dbReference type="GO" id="GO:0022857">
    <property type="term" value="F:transmembrane transporter activity"/>
    <property type="evidence" value="ECO:0007669"/>
    <property type="project" value="InterPro"/>
</dbReference>
<dbReference type="SUPFAM" id="SSF161098">
    <property type="entry name" value="MetI-like"/>
    <property type="match status" value="1"/>
</dbReference>
<dbReference type="EMBL" id="CP001825">
    <property type="protein sequence ID" value="ACZ41821.1"/>
    <property type="molecule type" value="Genomic_DNA"/>
</dbReference>
<feature type="transmembrane region" description="Helical" evidence="8">
    <location>
        <begin position="57"/>
        <end position="82"/>
    </location>
</feature>
<keyword evidence="5" id="KW-0029">Amino-acid transport</keyword>
<comment type="similarity">
    <text evidence="8">Belongs to the binding-protein-dependent transport system permease family.</text>
</comment>
<dbReference type="OrthoDB" id="9805999at2"/>
<keyword evidence="4 8" id="KW-0812">Transmembrane</keyword>
<dbReference type="PROSITE" id="PS50928">
    <property type="entry name" value="ABC_TM1"/>
    <property type="match status" value="1"/>
</dbReference>
<evidence type="ECO:0000256" key="5">
    <source>
        <dbReference type="ARBA" id="ARBA00022970"/>
    </source>
</evidence>
<evidence type="ECO:0000256" key="7">
    <source>
        <dbReference type="ARBA" id="ARBA00023136"/>
    </source>
</evidence>
<keyword evidence="2 8" id="KW-0813">Transport</keyword>
<keyword evidence="6 8" id="KW-1133">Transmembrane helix</keyword>
<dbReference type="InterPro" id="IPR000515">
    <property type="entry name" value="MetI-like"/>
</dbReference>
<keyword evidence="7 8" id="KW-0472">Membrane</keyword>
<organism evidence="10 11">
    <name type="scientific">Thermobaculum terrenum (strain ATCC BAA-798 / CCMEE 7001 / YNP1)</name>
    <dbReference type="NCBI Taxonomy" id="525904"/>
    <lineage>
        <taxon>Bacteria</taxon>
        <taxon>Bacillati</taxon>
        <taxon>Chloroflexota</taxon>
        <taxon>Chloroflexia</taxon>
        <taxon>Candidatus Thermobaculales</taxon>
        <taxon>Candidatus Thermobaculaceae</taxon>
        <taxon>Thermobaculum</taxon>
    </lineage>
</organism>
<dbReference type="InterPro" id="IPR035906">
    <property type="entry name" value="MetI-like_sf"/>
</dbReference>
<dbReference type="InterPro" id="IPR043429">
    <property type="entry name" value="ArtM/GltK/GlnP/TcyL/YhdX-like"/>
</dbReference>
<evidence type="ECO:0000256" key="2">
    <source>
        <dbReference type="ARBA" id="ARBA00022448"/>
    </source>
</evidence>
<dbReference type="NCBIfam" id="TIGR01726">
    <property type="entry name" value="HEQRo_perm_3TM"/>
    <property type="match status" value="1"/>
</dbReference>
<feature type="domain" description="ABC transmembrane type-1" evidence="9">
    <location>
        <begin position="21"/>
        <end position="214"/>
    </location>
</feature>
<dbReference type="HOGENOM" id="CLU_019602_1_2_0"/>
<dbReference type="PANTHER" id="PTHR30614:SF0">
    <property type="entry name" value="L-CYSTINE TRANSPORT SYSTEM PERMEASE PROTEIN TCYL"/>
    <property type="match status" value="1"/>
</dbReference>
<dbReference type="CDD" id="cd06261">
    <property type="entry name" value="TM_PBP2"/>
    <property type="match status" value="1"/>
</dbReference>
<dbReference type="Proteomes" id="UP000000323">
    <property type="component" value="Chromosome 1"/>
</dbReference>
<name>D1CFW5_THET1</name>
<evidence type="ECO:0000259" key="9">
    <source>
        <dbReference type="PROSITE" id="PS50928"/>
    </source>
</evidence>
<keyword evidence="11" id="KW-1185">Reference proteome</keyword>
<dbReference type="Gene3D" id="1.10.3720.10">
    <property type="entry name" value="MetI-like"/>
    <property type="match status" value="1"/>
</dbReference>
<reference evidence="11" key="1">
    <citation type="journal article" date="2010" name="Stand. Genomic Sci.">
        <title>Complete genome sequence of 'Thermobaculum terrenum' type strain (YNP1).</title>
        <authorList>
            <person name="Kiss H."/>
            <person name="Cleland D."/>
            <person name="Lapidus A."/>
            <person name="Lucas S."/>
            <person name="Glavina Del Rio T."/>
            <person name="Nolan M."/>
            <person name="Tice H."/>
            <person name="Han C."/>
            <person name="Goodwin L."/>
            <person name="Pitluck S."/>
            <person name="Liolios K."/>
            <person name="Ivanova N."/>
            <person name="Mavromatis K."/>
            <person name="Ovchinnikova G."/>
            <person name="Pati A."/>
            <person name="Chen A."/>
            <person name="Palaniappan K."/>
            <person name="Land M."/>
            <person name="Hauser L."/>
            <person name="Chang Y."/>
            <person name="Jeffries C."/>
            <person name="Lu M."/>
            <person name="Brettin T."/>
            <person name="Detter J."/>
            <person name="Goker M."/>
            <person name="Tindall B."/>
            <person name="Beck B."/>
            <person name="McDermott T."/>
            <person name="Woyke T."/>
            <person name="Bristow J."/>
            <person name="Eisen J."/>
            <person name="Markowitz V."/>
            <person name="Hugenholtz P."/>
            <person name="Kyrpides N."/>
            <person name="Klenk H."/>
            <person name="Cheng J."/>
        </authorList>
    </citation>
    <scope>NUCLEOTIDE SEQUENCE [LARGE SCALE GENOMIC DNA]</scope>
    <source>
        <strain evidence="11">ATCC BAA-798 / YNP1</strain>
    </source>
</reference>
<dbReference type="KEGG" id="ttr:Tter_0904"/>
<evidence type="ECO:0000256" key="3">
    <source>
        <dbReference type="ARBA" id="ARBA00022475"/>
    </source>
</evidence>
<dbReference type="STRING" id="525904.Tter_0904"/>
<sequence>MNFDPAIFWEYLFHPSIVRGAELTIFLSVVSQLLGILLGLVAALGRISHSRIPVFRWISGFYIWLFRGTPLLVQIIFVYFAIPQLTNQRVVIPEVPSAIIALSLNEGAYMAEIIRAGILSVEGGQMEAALSLGMTRWLAMRRIILPQAIRIIIPPTGNEFISMLKNTSLVAVISAHELLFATQEIYSATFRYFELLTIASLWYLAMTTVASYLQGKLERRFERGFVREPQAAGFFGRMMAGALRRG</sequence>
<dbReference type="eggNOG" id="COG0765">
    <property type="taxonomic scope" value="Bacteria"/>
</dbReference>
<proteinExistence type="inferred from homology"/>
<dbReference type="GO" id="GO:0006865">
    <property type="term" value="P:amino acid transport"/>
    <property type="evidence" value="ECO:0007669"/>
    <property type="project" value="UniProtKB-KW"/>
</dbReference>
<dbReference type="FunFam" id="1.10.3720.10:FF:000006">
    <property type="entry name" value="Glutamate/aspartate ABC transporter, permease protein GltK"/>
    <property type="match status" value="1"/>
</dbReference>
<gene>
    <name evidence="10" type="ordered locus">Tter_0904</name>
</gene>
<evidence type="ECO:0000256" key="8">
    <source>
        <dbReference type="RuleBase" id="RU363032"/>
    </source>
</evidence>
<accession>D1CFW5</accession>
<evidence type="ECO:0000313" key="11">
    <source>
        <dbReference type="Proteomes" id="UP000000323"/>
    </source>
</evidence>
<dbReference type="Pfam" id="PF00528">
    <property type="entry name" value="BPD_transp_1"/>
    <property type="match status" value="1"/>
</dbReference>
<evidence type="ECO:0000256" key="4">
    <source>
        <dbReference type="ARBA" id="ARBA00022692"/>
    </source>
</evidence>
<comment type="subcellular location">
    <subcellularLocation>
        <location evidence="1 8">Cell membrane</location>
        <topology evidence="1 8">Multi-pass membrane protein</topology>
    </subcellularLocation>
</comment>
<dbReference type="PANTHER" id="PTHR30614">
    <property type="entry name" value="MEMBRANE COMPONENT OF AMINO ACID ABC TRANSPORTER"/>
    <property type="match status" value="1"/>
</dbReference>
<evidence type="ECO:0000313" key="10">
    <source>
        <dbReference type="EMBL" id="ACZ41821.1"/>
    </source>
</evidence>
<protein>
    <submittedName>
        <fullName evidence="10">Polar amino acid ABC transporter, inner membrane subunit</fullName>
    </submittedName>
</protein>
<dbReference type="AlphaFoldDB" id="D1CFW5"/>
<dbReference type="InterPro" id="IPR010065">
    <property type="entry name" value="AA_ABC_transptr_permease_3TM"/>
</dbReference>
<dbReference type="GO" id="GO:0043190">
    <property type="term" value="C:ATP-binding cassette (ABC) transporter complex"/>
    <property type="evidence" value="ECO:0007669"/>
    <property type="project" value="InterPro"/>
</dbReference>